<evidence type="ECO:0000313" key="2">
    <source>
        <dbReference type="Proteomes" id="UP001314181"/>
    </source>
</evidence>
<dbReference type="RefSeq" id="WP_338363820.1">
    <property type="nucleotide sequence ID" value="NZ_CAWVOK010000014.1"/>
</dbReference>
<comment type="caution">
    <text evidence="1">The sequence shown here is derived from an EMBL/GenBank/DDBJ whole genome shotgun (WGS) entry which is preliminary data.</text>
</comment>
<sequence>MDNNKSDLSFIKYENLYLICKEIIDILQKANEQIESTIHSNIIDPFSAVFEASF</sequence>
<name>A0ABM9N7V3_9RICK</name>
<keyword evidence="2" id="KW-1185">Reference proteome</keyword>
<gene>
    <name evidence="1" type="ORF">CAXC1_220067</name>
</gene>
<protein>
    <submittedName>
        <fullName evidence="1">Uncharacterized protein</fullName>
    </submittedName>
</protein>
<dbReference type="Proteomes" id="UP001314181">
    <property type="component" value="Unassembled WGS sequence"/>
</dbReference>
<dbReference type="EMBL" id="CAWVOK010000014">
    <property type="protein sequence ID" value="CAK8162796.1"/>
    <property type="molecule type" value="Genomic_DNA"/>
</dbReference>
<accession>A0ABM9N7V3</accession>
<proteinExistence type="predicted"/>
<organism evidence="1 2">
    <name type="scientific">Candidatus Xenohaliotis californiensis</name>
    <dbReference type="NCBI Taxonomy" id="84677"/>
    <lineage>
        <taxon>Bacteria</taxon>
        <taxon>Pseudomonadati</taxon>
        <taxon>Pseudomonadota</taxon>
        <taxon>Alphaproteobacteria</taxon>
        <taxon>Rickettsiales</taxon>
        <taxon>Anaplasmataceae</taxon>
        <taxon>Candidatus Xenohaliotis</taxon>
    </lineage>
</organism>
<evidence type="ECO:0000313" key="1">
    <source>
        <dbReference type="EMBL" id="CAK8162796.1"/>
    </source>
</evidence>
<reference evidence="1 2" key="1">
    <citation type="submission" date="2024-01" db="EMBL/GenBank/DDBJ databases">
        <authorList>
            <person name="Kunselman E."/>
        </authorList>
    </citation>
    <scope>NUCLEOTIDE SEQUENCE [LARGE SCALE GENOMIC DNA]</scope>
    <source>
        <strain evidence="1">2 abalone samples</strain>
    </source>
</reference>